<proteinExistence type="predicted"/>
<gene>
    <name evidence="1" type="ORF">ANN_12782</name>
</gene>
<evidence type="ECO:0008006" key="3">
    <source>
        <dbReference type="Google" id="ProtNLM"/>
    </source>
</evidence>
<accession>A0ABQ8TJR4</accession>
<evidence type="ECO:0000313" key="1">
    <source>
        <dbReference type="EMBL" id="KAJ4446090.1"/>
    </source>
</evidence>
<comment type="caution">
    <text evidence="1">The sequence shown here is derived from an EMBL/GenBank/DDBJ whole genome shotgun (WGS) entry which is preliminary data.</text>
</comment>
<evidence type="ECO:0000313" key="2">
    <source>
        <dbReference type="Proteomes" id="UP001148838"/>
    </source>
</evidence>
<name>A0ABQ8TJR4_PERAM</name>
<dbReference type="Proteomes" id="UP001148838">
    <property type="component" value="Unassembled WGS sequence"/>
</dbReference>
<reference evidence="1 2" key="1">
    <citation type="journal article" date="2022" name="Allergy">
        <title>Genome assembly and annotation of Periplaneta americana reveal a comprehensive cockroach allergen profile.</title>
        <authorList>
            <person name="Wang L."/>
            <person name="Xiong Q."/>
            <person name="Saelim N."/>
            <person name="Wang L."/>
            <person name="Nong W."/>
            <person name="Wan A.T."/>
            <person name="Shi M."/>
            <person name="Liu X."/>
            <person name="Cao Q."/>
            <person name="Hui J.H.L."/>
            <person name="Sookrung N."/>
            <person name="Leung T.F."/>
            <person name="Tungtrongchitr A."/>
            <person name="Tsui S.K.W."/>
        </authorList>
    </citation>
    <scope>NUCLEOTIDE SEQUENCE [LARGE SCALE GENOMIC DNA]</scope>
    <source>
        <strain evidence="1">PWHHKU_190912</strain>
    </source>
</reference>
<protein>
    <recommendedName>
        <fullName evidence="3">Reverse transcriptase zinc-binding domain-containing protein</fullName>
    </recommendedName>
</protein>
<sequence length="112" mass="12945">MAILSWTKTGQETGPRSKQLSFLISAQIGQKRNEKRSCINYWSWSLQETPMHSGTQEPMCRMCKQKEETASHILFDCPFLERQRFSLSITMDINVGAKILLLVKGTEFERQC</sequence>
<organism evidence="1 2">
    <name type="scientific">Periplaneta americana</name>
    <name type="common">American cockroach</name>
    <name type="synonym">Blatta americana</name>
    <dbReference type="NCBI Taxonomy" id="6978"/>
    <lineage>
        <taxon>Eukaryota</taxon>
        <taxon>Metazoa</taxon>
        <taxon>Ecdysozoa</taxon>
        <taxon>Arthropoda</taxon>
        <taxon>Hexapoda</taxon>
        <taxon>Insecta</taxon>
        <taxon>Pterygota</taxon>
        <taxon>Neoptera</taxon>
        <taxon>Polyneoptera</taxon>
        <taxon>Dictyoptera</taxon>
        <taxon>Blattodea</taxon>
        <taxon>Blattoidea</taxon>
        <taxon>Blattidae</taxon>
        <taxon>Blattinae</taxon>
        <taxon>Periplaneta</taxon>
    </lineage>
</organism>
<dbReference type="EMBL" id="JAJSOF020000009">
    <property type="protein sequence ID" value="KAJ4446090.1"/>
    <property type="molecule type" value="Genomic_DNA"/>
</dbReference>
<keyword evidence="2" id="KW-1185">Reference proteome</keyword>